<name>A0A816UC55_9BILA</name>
<evidence type="ECO:0000256" key="1">
    <source>
        <dbReference type="SAM" id="SignalP"/>
    </source>
</evidence>
<dbReference type="Proteomes" id="UP000663887">
    <property type="component" value="Unassembled WGS sequence"/>
</dbReference>
<gene>
    <name evidence="2" type="ORF">XDN619_LOCUS20945</name>
</gene>
<dbReference type="AlphaFoldDB" id="A0A816UC55"/>
<organism evidence="2 3">
    <name type="scientific">Rotaria magnacalcarata</name>
    <dbReference type="NCBI Taxonomy" id="392030"/>
    <lineage>
        <taxon>Eukaryota</taxon>
        <taxon>Metazoa</taxon>
        <taxon>Spiralia</taxon>
        <taxon>Gnathifera</taxon>
        <taxon>Rotifera</taxon>
        <taxon>Eurotatoria</taxon>
        <taxon>Bdelloidea</taxon>
        <taxon>Philodinida</taxon>
        <taxon>Philodinidae</taxon>
        <taxon>Rotaria</taxon>
    </lineage>
</organism>
<reference evidence="2" key="1">
    <citation type="submission" date="2021-02" db="EMBL/GenBank/DDBJ databases">
        <authorList>
            <person name="Nowell W R."/>
        </authorList>
    </citation>
    <scope>NUCLEOTIDE SEQUENCE</scope>
</reference>
<protein>
    <submittedName>
        <fullName evidence="2">Uncharacterized protein</fullName>
    </submittedName>
</protein>
<accession>A0A816UC55</accession>
<comment type="caution">
    <text evidence="2">The sequence shown here is derived from an EMBL/GenBank/DDBJ whole genome shotgun (WGS) entry which is preliminary data.</text>
</comment>
<dbReference type="EMBL" id="CAJNRG010009315">
    <property type="protein sequence ID" value="CAF2112146.1"/>
    <property type="molecule type" value="Genomic_DNA"/>
</dbReference>
<feature type="chain" id="PRO_5032802687" evidence="1">
    <location>
        <begin position="22"/>
        <end position="140"/>
    </location>
</feature>
<keyword evidence="1" id="KW-0732">Signal</keyword>
<proteinExistence type="predicted"/>
<sequence length="140" mass="15715">MQLSTITVFLTCTIFYTGAYNARVYTNEDVFIRMLIQTRDNYGCDAIIPSCGPKGKCCDQHDACFKRHRCGAKSWGWSWIPGAALFDPCARCNKAVFFCVTTLFLWPGPSECCGIGNCGQHRPRKKSSRNSARLPFKVNV</sequence>
<feature type="signal peptide" evidence="1">
    <location>
        <begin position="1"/>
        <end position="21"/>
    </location>
</feature>
<evidence type="ECO:0000313" key="2">
    <source>
        <dbReference type="EMBL" id="CAF2112146.1"/>
    </source>
</evidence>
<evidence type="ECO:0000313" key="3">
    <source>
        <dbReference type="Proteomes" id="UP000663887"/>
    </source>
</evidence>